<dbReference type="Pfam" id="PF07587">
    <property type="entry name" value="PSD1"/>
    <property type="match status" value="1"/>
</dbReference>
<feature type="domain" description="DUF1549" evidence="2">
    <location>
        <begin position="362"/>
        <end position="545"/>
    </location>
</feature>
<dbReference type="PANTHER" id="PTHR35889">
    <property type="entry name" value="CYCLOINULO-OLIGOSACCHARIDE FRUCTANOTRANSFERASE-RELATED"/>
    <property type="match status" value="1"/>
</dbReference>
<keyword evidence="1" id="KW-0732">Signal</keyword>
<dbReference type="PANTHER" id="PTHR35889:SF3">
    <property type="entry name" value="F-BOX DOMAIN-CONTAINING PROTEIN"/>
    <property type="match status" value="1"/>
</dbReference>
<dbReference type="InterPro" id="IPR022655">
    <property type="entry name" value="DUF1553"/>
</dbReference>
<evidence type="ECO:0000313" key="4">
    <source>
        <dbReference type="EMBL" id="QDT00300.1"/>
    </source>
</evidence>
<proteinExistence type="predicted"/>
<reference evidence="4 5" key="1">
    <citation type="submission" date="2019-02" db="EMBL/GenBank/DDBJ databases">
        <title>Deep-cultivation of Planctomycetes and their phenomic and genomic characterization uncovers novel biology.</title>
        <authorList>
            <person name="Wiegand S."/>
            <person name="Jogler M."/>
            <person name="Boedeker C."/>
            <person name="Pinto D."/>
            <person name="Vollmers J."/>
            <person name="Rivas-Marin E."/>
            <person name="Kohn T."/>
            <person name="Peeters S.H."/>
            <person name="Heuer A."/>
            <person name="Rast P."/>
            <person name="Oberbeckmann S."/>
            <person name="Bunk B."/>
            <person name="Jeske O."/>
            <person name="Meyerdierks A."/>
            <person name="Storesund J.E."/>
            <person name="Kallscheuer N."/>
            <person name="Luecker S."/>
            <person name="Lage O.M."/>
            <person name="Pohl T."/>
            <person name="Merkel B.J."/>
            <person name="Hornburger P."/>
            <person name="Mueller R.-W."/>
            <person name="Bruemmer F."/>
            <person name="Labrenz M."/>
            <person name="Spormann A.M."/>
            <person name="Op den Camp H."/>
            <person name="Overmann J."/>
            <person name="Amann R."/>
            <person name="Jetten M.S.M."/>
            <person name="Mascher T."/>
            <person name="Medema M.H."/>
            <person name="Devos D.P."/>
            <person name="Kaster A.-K."/>
            <person name="Ovreas L."/>
            <person name="Rohde M."/>
            <person name="Galperin M.Y."/>
            <person name="Jogler C."/>
        </authorList>
    </citation>
    <scope>NUCLEOTIDE SEQUENCE [LARGE SCALE GENOMIC DNA]</scope>
    <source>
        <strain evidence="4 5">HG15A2</strain>
    </source>
</reference>
<dbReference type="RefSeq" id="WP_145061709.1">
    <property type="nucleotide sequence ID" value="NZ_CP036263.1"/>
</dbReference>
<sequence precursor="true">MNRAWQHLAFIALSFAISWGFSLAWAADGAEAEKENASKDPSSPAETPKFVDLTIYPSEIHLNHAAAKQQAIAVARRTDGISVDVTSLVEWKCKADNAAEPLAKWADGRVQPLRDGNTTLVARLDQPSLDQTNSDSLSASVPVYVQGATINKEVSFRHDVMPIFLRAGCNAGGCHGSSRGKDGFQLSLFGYDPAGDYFRLTRERATRRLNRALPDDSLLLEKCIGAVPHTGGKRFEKESEYYSTLHNWVSAGAPSDLADAPTVESLQLYPPEATMELDDAQQFVALATYSDGNVRDVTDLALFLSSDSTVASIDPQGRCVAGVRGEAFVMARFDTHTVGSPVLTLPTESIYQPTETPPANYIDELVDAKLNTLRIPPSERSSDAEFLRRVTIDLAGRLPEVAELEAFLANEAPDKRALAIDRLIDTPEFRKLWTLHWANLLMVRSENNRVDYKAMQLYFEWIAEQIQQNRPLDEFVHELLTASGPTFVAPAGNFYQVEPLAAKTAENVAQAFLGIRVQCAQCHNHPFDRWTMEDYYGFAAFFSQVGRKPGEDYREMIVFDRGFGETNHPVDGKPRPPQTLGGEPTELAKENRVDRRKVAADWITSPENPYFATNLGNRFWAHFFGVGIVEPVDDVRVSNPPSNQALYDALGSKLIEYDFDFTRLVRDICNSNAYQRASSTTEANQHDRRNFAYARTRRIPAEVLLDCVSQATGAEEKLPGLPLGARATQVADGKANHYFLKTFGRSKRDTVCACEARAEPTLSQALHLMNGATVHGKINQGKLIESMLEEGAQPQEVARRLYLRCLSREPSDAELAALDKLIAEDPKPRDELQDVFWALLNSREFLFNH</sequence>
<evidence type="ECO:0000256" key="1">
    <source>
        <dbReference type="SAM" id="SignalP"/>
    </source>
</evidence>
<dbReference type="KEGG" id="amob:HG15A2_36360"/>
<evidence type="ECO:0000313" key="5">
    <source>
        <dbReference type="Proteomes" id="UP000319852"/>
    </source>
</evidence>
<accession>A0A517MZJ2</accession>
<keyword evidence="5" id="KW-1185">Reference proteome</keyword>
<protein>
    <submittedName>
        <fullName evidence="4">Uncharacterized protein</fullName>
    </submittedName>
</protein>
<name>A0A517MZJ2_9BACT</name>
<feature type="chain" id="PRO_5021931704" evidence="1">
    <location>
        <begin position="27"/>
        <end position="849"/>
    </location>
</feature>
<dbReference type="Gene3D" id="2.60.40.1080">
    <property type="match status" value="1"/>
</dbReference>
<feature type="domain" description="DUF1553" evidence="3">
    <location>
        <begin position="595"/>
        <end position="821"/>
    </location>
</feature>
<feature type="signal peptide" evidence="1">
    <location>
        <begin position="1"/>
        <end position="26"/>
    </location>
</feature>
<organism evidence="4 5">
    <name type="scientific">Adhaeretor mobilis</name>
    <dbReference type="NCBI Taxonomy" id="1930276"/>
    <lineage>
        <taxon>Bacteria</taxon>
        <taxon>Pseudomonadati</taxon>
        <taxon>Planctomycetota</taxon>
        <taxon>Planctomycetia</taxon>
        <taxon>Pirellulales</taxon>
        <taxon>Lacipirellulaceae</taxon>
        <taxon>Adhaeretor</taxon>
    </lineage>
</organism>
<gene>
    <name evidence="4" type="ORF">HG15A2_36360</name>
</gene>
<dbReference type="Pfam" id="PF07583">
    <property type="entry name" value="PSCyt2"/>
    <property type="match status" value="1"/>
</dbReference>
<evidence type="ECO:0000259" key="2">
    <source>
        <dbReference type="Pfam" id="PF07583"/>
    </source>
</evidence>
<dbReference type="AlphaFoldDB" id="A0A517MZJ2"/>
<dbReference type="EMBL" id="CP036263">
    <property type="protein sequence ID" value="QDT00300.1"/>
    <property type="molecule type" value="Genomic_DNA"/>
</dbReference>
<dbReference type="InterPro" id="IPR011444">
    <property type="entry name" value="DUF1549"/>
</dbReference>
<evidence type="ECO:0000259" key="3">
    <source>
        <dbReference type="Pfam" id="PF07587"/>
    </source>
</evidence>
<dbReference type="OrthoDB" id="289126at2"/>
<dbReference type="Proteomes" id="UP000319852">
    <property type="component" value="Chromosome"/>
</dbReference>